<dbReference type="InterPro" id="IPR038430">
    <property type="entry name" value="NDAH_ubi_oxred_su3_sf"/>
</dbReference>
<comment type="caution">
    <text evidence="8">The sequence shown here is derived from an EMBL/GenBank/DDBJ whole genome shotgun (WGS) entry which is preliminary data.</text>
</comment>
<feature type="transmembrane region" description="Helical" evidence="7">
    <location>
        <begin position="6"/>
        <end position="26"/>
    </location>
</feature>
<evidence type="ECO:0000256" key="3">
    <source>
        <dbReference type="ARBA" id="ARBA00022448"/>
    </source>
</evidence>
<evidence type="ECO:0000313" key="8">
    <source>
        <dbReference type="EMBL" id="TQS81544.1"/>
    </source>
</evidence>
<evidence type="ECO:0000256" key="5">
    <source>
        <dbReference type="ARBA" id="ARBA00022989"/>
    </source>
</evidence>
<feature type="transmembrane region" description="Helical" evidence="7">
    <location>
        <begin position="61"/>
        <end position="82"/>
    </location>
</feature>
<comment type="similarity">
    <text evidence="2">Belongs to the complex I subunit 3 family.</text>
</comment>
<organism evidence="8 9">
    <name type="scientific">Candidatus Methanomassiliicoccus intestinalis</name>
    <dbReference type="NCBI Taxonomy" id="1406512"/>
    <lineage>
        <taxon>Archaea</taxon>
        <taxon>Methanobacteriati</taxon>
        <taxon>Thermoplasmatota</taxon>
        <taxon>Thermoplasmata</taxon>
        <taxon>Methanomassiliicoccales</taxon>
        <taxon>Methanomassiliicoccaceae</taxon>
        <taxon>Methanomassiliicoccus</taxon>
    </lineage>
</organism>
<keyword evidence="3" id="KW-0813">Transport</keyword>
<evidence type="ECO:0000256" key="2">
    <source>
        <dbReference type="ARBA" id="ARBA00008472"/>
    </source>
</evidence>
<dbReference type="Proteomes" id="UP000752814">
    <property type="component" value="Unassembled WGS sequence"/>
</dbReference>
<gene>
    <name evidence="8" type="ORF">A3207_03845</name>
</gene>
<keyword evidence="5 7" id="KW-1133">Transmembrane helix</keyword>
<dbReference type="GO" id="GO:0008137">
    <property type="term" value="F:NADH dehydrogenase (ubiquinone) activity"/>
    <property type="evidence" value="ECO:0007669"/>
    <property type="project" value="InterPro"/>
</dbReference>
<dbReference type="OMA" id="LPMECGQ"/>
<protein>
    <submittedName>
        <fullName evidence="8">NADH:ubiquinone oxidoreductase subunit 3 (Chain A)</fullName>
    </submittedName>
</protein>
<keyword evidence="6 7" id="KW-0472">Membrane</keyword>
<dbReference type="PANTHER" id="PTHR11058">
    <property type="entry name" value="NADH-UBIQUINONE OXIDOREDUCTASE CHAIN 3"/>
    <property type="match status" value="1"/>
</dbReference>
<dbReference type="Gene3D" id="1.20.58.1610">
    <property type="entry name" value="NADH:ubiquinone/plastoquinone oxidoreductase, chain 3"/>
    <property type="match status" value="1"/>
</dbReference>
<dbReference type="EMBL" id="LVVT01000022">
    <property type="protein sequence ID" value="TQS81544.1"/>
    <property type="molecule type" value="Genomic_DNA"/>
</dbReference>
<dbReference type="GO" id="GO:0030964">
    <property type="term" value="C:NADH dehydrogenase complex"/>
    <property type="evidence" value="ECO:0007669"/>
    <property type="project" value="TreeGrafter"/>
</dbReference>
<evidence type="ECO:0000256" key="1">
    <source>
        <dbReference type="ARBA" id="ARBA00004370"/>
    </source>
</evidence>
<dbReference type="RefSeq" id="WP_020448126.1">
    <property type="nucleotide sequence ID" value="NZ_CAYAYF010000006.1"/>
</dbReference>
<sequence length="119" mass="14025">MLWDTYLPVAIFTVVALGFPILAFYVSRFFRPTRVTPLKRETYECGEVPIGGAQIQFHFQFYMFAIIFVVFDVVTIFLMIWALSFDYLMFDAKLMMLAFFALLLVGVYYALKKEEKLWI</sequence>
<comment type="subcellular location">
    <subcellularLocation>
        <location evidence="1">Membrane</location>
    </subcellularLocation>
</comment>
<feature type="transmembrane region" description="Helical" evidence="7">
    <location>
        <begin position="94"/>
        <end position="111"/>
    </location>
</feature>
<reference evidence="8" key="1">
    <citation type="submission" date="2016-03" db="EMBL/GenBank/DDBJ databases">
        <authorList>
            <person name="Borrel G."/>
            <person name="Mccann A."/>
            <person name="O'Toole P.W."/>
        </authorList>
    </citation>
    <scope>NUCLEOTIDE SEQUENCE</scope>
    <source>
        <strain evidence="8">183</strain>
    </source>
</reference>
<evidence type="ECO:0000256" key="7">
    <source>
        <dbReference type="SAM" id="Phobius"/>
    </source>
</evidence>
<dbReference type="PANTHER" id="PTHR11058:SF9">
    <property type="entry name" value="NADH-UBIQUINONE OXIDOREDUCTASE CHAIN 3"/>
    <property type="match status" value="1"/>
</dbReference>
<keyword evidence="4 7" id="KW-0812">Transmembrane</keyword>
<proteinExistence type="inferred from homology"/>
<evidence type="ECO:0000256" key="6">
    <source>
        <dbReference type="ARBA" id="ARBA00023136"/>
    </source>
</evidence>
<dbReference type="AlphaFoldDB" id="A0A8J8PEW9"/>
<name>A0A8J8PEW9_9ARCH</name>
<dbReference type="Pfam" id="PF00507">
    <property type="entry name" value="Oxidored_q4"/>
    <property type="match status" value="1"/>
</dbReference>
<evidence type="ECO:0000313" key="9">
    <source>
        <dbReference type="Proteomes" id="UP000752814"/>
    </source>
</evidence>
<evidence type="ECO:0000256" key="4">
    <source>
        <dbReference type="ARBA" id="ARBA00022692"/>
    </source>
</evidence>
<accession>A0A8J8PEW9</accession>
<dbReference type="InterPro" id="IPR000440">
    <property type="entry name" value="NADH_UbQ/plastoQ_OxRdtase_su3"/>
</dbReference>